<evidence type="ECO:0000313" key="13">
    <source>
        <dbReference type="EMBL" id="KAJ3056947.1"/>
    </source>
</evidence>
<dbReference type="FunFam" id="1.10.10.460:FF:000001">
    <property type="entry name" value="Ribonuclease"/>
    <property type="match status" value="1"/>
</dbReference>
<feature type="binding site" evidence="9">
    <location>
        <position position="89"/>
    </location>
    <ligand>
        <name>a divalent metal cation</name>
        <dbReference type="ChEBI" id="CHEBI:60240"/>
    </ligand>
</feature>
<evidence type="ECO:0000256" key="6">
    <source>
        <dbReference type="ARBA" id="ARBA00022759"/>
    </source>
</evidence>
<comment type="similarity">
    <text evidence="3">Belongs to the RNase HII family. Eukaryotic subfamily.</text>
</comment>
<accession>A0AAD5X6B3</accession>
<sequence length="519" mass="57983">MQTRRQAAAAATPDGSPATPLSESDFAPERPPETPPDVDEQLISTSSTSNPVRVLDHIPKGPCTTSWSHYSEVPAECRNREEVCLGVDEAGRGPVLGPMVYAISYVPVARKSDLAEVGFADSKALKEEDRDRLFDALLEKGDFIGWAVHTCSPQDISECMLRRAKYNLNELAHETTIQLIRKTIDSGVRVTQVFVDTVGPPETYQKKLKGIFPGIDITVAKKADSLYPIVSAASICAKVTRDSVLRNWQFAEPGLDGKISQDFGSGYPSDPNTVRWINDNIDPIFGFPRLIRFSWSTCDKLLEDKAVAVKWADDDDESAQGGDIRQMFGTVQQEKSKIPERDCFFTGMGLQHIHKLRNETYNIDETISKTSLHPYTSQILRPTTPPVPHRHAWSSSPSVSPAPGLKAGLVGGDREADVLYPGDKTRPRFLVAMLHHVRAELVELGAENAPPGDPRRLQVYSEIWDYFIEEFKTYKPLLTEIKHEYESLLNNMRQQIDKLGELYMPALRFSPANLMLMTR</sequence>
<evidence type="ECO:0000256" key="8">
    <source>
        <dbReference type="ARBA" id="ARBA00023054"/>
    </source>
</evidence>
<dbReference type="GO" id="GO:0006298">
    <property type="term" value="P:mismatch repair"/>
    <property type="evidence" value="ECO:0007669"/>
    <property type="project" value="TreeGrafter"/>
</dbReference>
<dbReference type="GO" id="GO:0032299">
    <property type="term" value="C:ribonuclease H2 complex"/>
    <property type="evidence" value="ECO:0007669"/>
    <property type="project" value="TreeGrafter"/>
</dbReference>
<evidence type="ECO:0000256" key="2">
    <source>
        <dbReference type="ARBA" id="ARBA00001946"/>
    </source>
</evidence>
<dbReference type="GO" id="GO:0003723">
    <property type="term" value="F:RNA binding"/>
    <property type="evidence" value="ECO:0007669"/>
    <property type="project" value="UniProtKB-UniRule"/>
</dbReference>
<comment type="cofactor">
    <cofactor evidence="9">
        <name>Mn(2+)</name>
        <dbReference type="ChEBI" id="CHEBI:29035"/>
    </cofactor>
    <cofactor evidence="9">
        <name>Mg(2+)</name>
        <dbReference type="ChEBI" id="CHEBI:18420"/>
    </cofactor>
    <text evidence="9">Manganese or magnesium. Binds 1 divalent metal ion per monomer in the absence of substrate. May bind a second metal ion after substrate binding.</text>
</comment>
<dbReference type="GO" id="GO:0004523">
    <property type="term" value="F:RNA-DNA hybrid ribonuclease activity"/>
    <property type="evidence" value="ECO:0007669"/>
    <property type="project" value="UniProtKB-UniRule"/>
</dbReference>
<comment type="function">
    <text evidence="10">Endonuclease that specifically degrades the RNA of RNA-DNA hybrids.</text>
</comment>
<evidence type="ECO:0000256" key="9">
    <source>
        <dbReference type="PROSITE-ProRule" id="PRU01319"/>
    </source>
</evidence>
<name>A0AAD5X6B3_9FUNG</name>
<dbReference type="InterPro" id="IPR024567">
    <property type="entry name" value="RNase_HII/HIII_dom"/>
</dbReference>
<dbReference type="Pfam" id="PF15739">
    <property type="entry name" value="TSNAXIP1_N"/>
    <property type="match status" value="1"/>
</dbReference>
<dbReference type="CDD" id="cd07181">
    <property type="entry name" value="RNase_HII_eukaryota_like"/>
    <property type="match status" value="1"/>
</dbReference>
<keyword evidence="6 9" id="KW-0255">Endonuclease</keyword>
<comment type="catalytic activity">
    <reaction evidence="1 9 10">
        <text>Endonucleolytic cleavage to 5'-phosphomonoester.</text>
        <dbReference type="EC" id="3.1.26.4"/>
    </reaction>
</comment>
<dbReference type="Gene3D" id="3.30.420.10">
    <property type="entry name" value="Ribonuclease H-like superfamily/Ribonuclease H"/>
    <property type="match status" value="1"/>
</dbReference>
<evidence type="ECO:0000256" key="10">
    <source>
        <dbReference type="RuleBase" id="RU003515"/>
    </source>
</evidence>
<dbReference type="FunFam" id="3.30.420.10:FF:000016">
    <property type="entry name" value="Ribonuclease"/>
    <property type="match status" value="1"/>
</dbReference>
<dbReference type="Proteomes" id="UP001212841">
    <property type="component" value="Unassembled WGS sequence"/>
</dbReference>
<dbReference type="PANTHER" id="PTHR10954">
    <property type="entry name" value="RIBONUCLEASE H2 SUBUNIT A"/>
    <property type="match status" value="1"/>
</dbReference>
<evidence type="ECO:0000256" key="7">
    <source>
        <dbReference type="ARBA" id="ARBA00022801"/>
    </source>
</evidence>
<dbReference type="NCBIfam" id="TIGR00729">
    <property type="entry name" value="ribonuclease HII"/>
    <property type="match status" value="1"/>
</dbReference>
<dbReference type="Gene3D" id="1.10.10.460">
    <property type="entry name" value="Ribonuclease hii. Domain 2"/>
    <property type="match status" value="1"/>
</dbReference>
<dbReference type="InterPro" id="IPR023160">
    <property type="entry name" value="RNase_HII_hlx-loop-hlx_cap_dom"/>
</dbReference>
<organism evidence="13 14">
    <name type="scientific">Rhizophlyctis rosea</name>
    <dbReference type="NCBI Taxonomy" id="64517"/>
    <lineage>
        <taxon>Eukaryota</taxon>
        <taxon>Fungi</taxon>
        <taxon>Fungi incertae sedis</taxon>
        <taxon>Chytridiomycota</taxon>
        <taxon>Chytridiomycota incertae sedis</taxon>
        <taxon>Chytridiomycetes</taxon>
        <taxon>Rhizophlyctidales</taxon>
        <taxon>Rhizophlyctidaceae</taxon>
        <taxon>Rhizophlyctis</taxon>
    </lineage>
</organism>
<keyword evidence="7 9" id="KW-0378">Hydrolase</keyword>
<dbReference type="GO" id="GO:0043137">
    <property type="term" value="P:DNA replication, removal of RNA primer"/>
    <property type="evidence" value="ECO:0007669"/>
    <property type="project" value="TreeGrafter"/>
</dbReference>
<dbReference type="Pfam" id="PF01351">
    <property type="entry name" value="RNase_HII"/>
    <property type="match status" value="1"/>
</dbReference>
<keyword evidence="14" id="KW-1185">Reference proteome</keyword>
<dbReference type="InterPro" id="IPR004649">
    <property type="entry name" value="RNase_H2_suA"/>
</dbReference>
<proteinExistence type="inferred from homology"/>
<feature type="binding site" evidence="9">
    <location>
        <position position="196"/>
    </location>
    <ligand>
        <name>a divalent metal cation</name>
        <dbReference type="ChEBI" id="CHEBI:60240"/>
    </ligand>
</feature>
<feature type="binding site" evidence="9">
    <location>
        <position position="88"/>
    </location>
    <ligand>
        <name>a divalent metal cation</name>
        <dbReference type="ChEBI" id="CHEBI:60240"/>
    </ligand>
</feature>
<evidence type="ECO:0000259" key="12">
    <source>
        <dbReference type="PROSITE" id="PS51975"/>
    </source>
</evidence>
<comment type="caution">
    <text evidence="13">The sequence shown here is derived from an EMBL/GenBank/DDBJ whole genome shotgun (WGS) entry which is preliminary data.</text>
</comment>
<keyword evidence="4 9" id="KW-0540">Nuclease</keyword>
<evidence type="ECO:0000256" key="5">
    <source>
        <dbReference type="ARBA" id="ARBA00022723"/>
    </source>
</evidence>
<dbReference type="InterPro" id="IPR032755">
    <property type="entry name" value="TSNAXIP1_N"/>
</dbReference>
<feature type="compositionally biased region" description="Low complexity" evidence="11">
    <location>
        <begin position="1"/>
        <end position="11"/>
    </location>
</feature>
<dbReference type="AlphaFoldDB" id="A0AAD5X6B3"/>
<gene>
    <name evidence="13" type="primary">RNASEH2A</name>
    <name evidence="13" type="ORF">HK097_002325</name>
</gene>
<feature type="compositionally biased region" description="Polar residues" evidence="11">
    <location>
        <begin position="42"/>
        <end position="51"/>
    </location>
</feature>
<evidence type="ECO:0000313" key="14">
    <source>
        <dbReference type="Proteomes" id="UP001212841"/>
    </source>
</evidence>
<protein>
    <recommendedName>
        <fullName evidence="10">Ribonuclease</fullName>
        <ecNumber evidence="10">3.1.26.4</ecNumber>
    </recommendedName>
</protein>
<evidence type="ECO:0000256" key="1">
    <source>
        <dbReference type="ARBA" id="ARBA00000077"/>
    </source>
</evidence>
<evidence type="ECO:0000256" key="3">
    <source>
        <dbReference type="ARBA" id="ARBA00007058"/>
    </source>
</evidence>
<keyword evidence="5 9" id="KW-0479">Metal-binding</keyword>
<dbReference type="PANTHER" id="PTHR10954:SF7">
    <property type="entry name" value="RIBONUCLEASE H2 SUBUNIT A"/>
    <property type="match status" value="1"/>
</dbReference>
<dbReference type="PROSITE" id="PS51975">
    <property type="entry name" value="RNASE_H_2"/>
    <property type="match status" value="1"/>
</dbReference>
<dbReference type="InterPro" id="IPR001352">
    <property type="entry name" value="RNase_HII/HIII"/>
</dbReference>
<feature type="domain" description="RNase H type-2" evidence="12">
    <location>
        <begin position="82"/>
        <end position="307"/>
    </location>
</feature>
<evidence type="ECO:0000256" key="4">
    <source>
        <dbReference type="ARBA" id="ARBA00022722"/>
    </source>
</evidence>
<comment type="cofactor">
    <cofactor evidence="2">
        <name>Mg(2+)</name>
        <dbReference type="ChEBI" id="CHEBI:18420"/>
    </cofactor>
</comment>
<dbReference type="EC" id="3.1.26.4" evidence="10"/>
<dbReference type="InterPro" id="IPR012337">
    <property type="entry name" value="RNaseH-like_sf"/>
</dbReference>
<feature type="region of interest" description="Disordered" evidence="11">
    <location>
        <begin position="1"/>
        <end position="54"/>
    </location>
</feature>
<evidence type="ECO:0000256" key="11">
    <source>
        <dbReference type="SAM" id="MobiDB-lite"/>
    </source>
</evidence>
<dbReference type="EMBL" id="JADGJD010000015">
    <property type="protein sequence ID" value="KAJ3056947.1"/>
    <property type="molecule type" value="Genomic_DNA"/>
</dbReference>
<reference evidence="13" key="1">
    <citation type="submission" date="2020-05" db="EMBL/GenBank/DDBJ databases">
        <title>Phylogenomic resolution of chytrid fungi.</title>
        <authorList>
            <person name="Stajich J.E."/>
            <person name="Amses K."/>
            <person name="Simmons R."/>
            <person name="Seto K."/>
            <person name="Myers J."/>
            <person name="Bonds A."/>
            <person name="Quandt C.A."/>
            <person name="Barry K."/>
            <person name="Liu P."/>
            <person name="Grigoriev I."/>
            <person name="Longcore J.E."/>
            <person name="James T.Y."/>
        </authorList>
    </citation>
    <scope>NUCLEOTIDE SEQUENCE</scope>
    <source>
        <strain evidence="13">JEL0318</strain>
    </source>
</reference>
<dbReference type="SUPFAM" id="SSF53098">
    <property type="entry name" value="Ribonuclease H-like"/>
    <property type="match status" value="1"/>
</dbReference>
<keyword evidence="8" id="KW-0175">Coiled coil</keyword>
<dbReference type="InterPro" id="IPR036397">
    <property type="entry name" value="RNaseH_sf"/>
</dbReference>
<dbReference type="GO" id="GO:0046872">
    <property type="term" value="F:metal ion binding"/>
    <property type="evidence" value="ECO:0007669"/>
    <property type="project" value="UniProtKB-KW"/>
</dbReference>